<dbReference type="GO" id="GO:0043165">
    <property type="term" value="P:Gram-negative-bacterium-type cell outer membrane assembly"/>
    <property type="evidence" value="ECO:0007669"/>
    <property type="project" value="UniProtKB-UniRule"/>
</dbReference>
<comment type="caution">
    <text evidence="1">Lacks conserved residue(s) required for the propagation of feature annotation.</text>
</comment>
<organism evidence="3 4">
    <name type="scientific">Roseivivax halotolerans</name>
    <dbReference type="NCBI Taxonomy" id="93684"/>
    <lineage>
        <taxon>Bacteria</taxon>
        <taxon>Pseudomonadati</taxon>
        <taxon>Pseudomonadota</taxon>
        <taxon>Alphaproteobacteria</taxon>
        <taxon>Rhodobacterales</taxon>
        <taxon>Roseobacteraceae</taxon>
        <taxon>Roseivivax</taxon>
    </lineage>
</organism>
<evidence type="ECO:0000259" key="2">
    <source>
        <dbReference type="Pfam" id="PF04453"/>
    </source>
</evidence>
<keyword evidence="1" id="KW-0998">Cell outer membrane</keyword>
<feature type="signal peptide" evidence="1">
    <location>
        <begin position="1"/>
        <end position="19"/>
    </location>
</feature>
<dbReference type="SUPFAM" id="SSF56935">
    <property type="entry name" value="Porins"/>
    <property type="match status" value="1"/>
</dbReference>
<dbReference type="InterPro" id="IPR050218">
    <property type="entry name" value="LptD"/>
</dbReference>
<dbReference type="GO" id="GO:0015920">
    <property type="term" value="P:lipopolysaccharide transport"/>
    <property type="evidence" value="ECO:0007669"/>
    <property type="project" value="InterPro"/>
</dbReference>
<keyword evidence="1" id="KW-0732">Signal</keyword>
<keyword evidence="4" id="KW-1185">Reference proteome</keyword>
<feature type="domain" description="LptD C-terminal" evidence="2">
    <location>
        <begin position="268"/>
        <end position="620"/>
    </location>
</feature>
<proteinExistence type="inferred from homology"/>
<dbReference type="GO" id="GO:1990351">
    <property type="term" value="C:transporter complex"/>
    <property type="evidence" value="ECO:0007669"/>
    <property type="project" value="TreeGrafter"/>
</dbReference>
<feature type="chain" id="PRO_5017491377" description="LPS-assembly protein LptD" evidence="1">
    <location>
        <begin position="20"/>
        <end position="714"/>
    </location>
</feature>
<dbReference type="STRING" id="93684.SAMN05421853_10378"/>
<dbReference type="Pfam" id="PF04453">
    <property type="entry name" value="LptD"/>
    <property type="match status" value="1"/>
</dbReference>
<comment type="function">
    <text evidence="1">Involved in the assembly of lipopolysaccharide (LPS) at the surface of the outer membrane.</text>
</comment>
<sequence precursor="true">MMRWLIGMLALLWPVSATAQGVDPALLVADMVYVESEDVLVAQGNVEAIYDGRRLNASRVVYDDANGTLSIEGPIRITEPNGDVLTATSATLDEGFENGILAGARIVLDEQLQLAAVEARRLGGRYTQLSRVVVTSCQVCGRNQAPLWSIRADRVVHDEEERQIYFDNAVFRVLDVPVFYFPRLRIPDPTLDRARGFLPPEVRTSSLLGFGAKLPYFIPIGAHQDVTVSPYLTTESRTLELRYRRAFTYGDIVVNTAVSRDSLIDDLRSYVFVEGSFDLPRNFKLDFGFQSVSDDAYLDVYGYSSADRLKNFAEISRYDRNTAFSASTSVYETLRDEDTTETRPSTILDMTYEQRIFLPRVPGEFRLNADAHGHYRPSDLDIDGPDEDNVVDGRDVAQFSVTASWRDRYTLPGGIRAGLLGQVSGDAIRIAQDATSEPQADVLTPAAALELRWPFIRRGRGGARTLIEPLAQIAWSGGERPTTAADESTRQEFDEGNLLSISRFPSTDRRERGRVTALGVRWHHQDPIGWDAGLTLGQVWRDDADPAVTKSSGLSEAESDLLIATHFATAGGFRISGRGLLDFDAADFSKAEARIDWETRRLELGASYLLLKADAAENRDDPQSEWTLDAAYDFTRAWSADGYWRYDLSDNRSDRAGLGVTWQNECVSAELSVSRRFASSTNLEPSTDFGLVVSLKGFSTGGSAKEYRRTCSTF</sequence>
<dbReference type="AlphaFoldDB" id="A0A1I5X1J8"/>
<keyword evidence="1" id="KW-0472">Membrane</keyword>
<comment type="subcellular location">
    <subcellularLocation>
        <location evidence="1">Cell outer membrane</location>
    </subcellularLocation>
</comment>
<dbReference type="PANTHER" id="PTHR30189:SF1">
    <property type="entry name" value="LPS-ASSEMBLY PROTEIN LPTD"/>
    <property type="match status" value="1"/>
</dbReference>
<evidence type="ECO:0000313" key="3">
    <source>
        <dbReference type="EMBL" id="SFQ25751.1"/>
    </source>
</evidence>
<reference evidence="4" key="1">
    <citation type="submission" date="2016-10" db="EMBL/GenBank/DDBJ databases">
        <authorList>
            <person name="Varghese N."/>
            <person name="Submissions S."/>
        </authorList>
    </citation>
    <scope>NUCLEOTIDE SEQUENCE [LARGE SCALE GENOMIC DNA]</scope>
    <source>
        <strain evidence="4">JCM 10271</strain>
    </source>
</reference>
<accession>A0A1I5X1J8</accession>
<dbReference type="PANTHER" id="PTHR30189">
    <property type="entry name" value="LPS-ASSEMBLY PROTEIN"/>
    <property type="match status" value="1"/>
</dbReference>
<dbReference type="InterPro" id="IPR007543">
    <property type="entry name" value="LptD_C"/>
</dbReference>
<dbReference type="Proteomes" id="UP000243106">
    <property type="component" value="Unassembled WGS sequence"/>
</dbReference>
<dbReference type="EMBL" id="FOXV01000003">
    <property type="protein sequence ID" value="SFQ25751.1"/>
    <property type="molecule type" value="Genomic_DNA"/>
</dbReference>
<comment type="similarity">
    <text evidence="1">Belongs to the LptD family.</text>
</comment>
<dbReference type="GO" id="GO:0009279">
    <property type="term" value="C:cell outer membrane"/>
    <property type="evidence" value="ECO:0007669"/>
    <property type="project" value="UniProtKB-SubCell"/>
</dbReference>
<protein>
    <recommendedName>
        <fullName evidence="1">LPS-assembly protein LptD</fullName>
    </recommendedName>
</protein>
<evidence type="ECO:0000256" key="1">
    <source>
        <dbReference type="HAMAP-Rule" id="MF_01411"/>
    </source>
</evidence>
<evidence type="ECO:0000313" key="4">
    <source>
        <dbReference type="Proteomes" id="UP000243106"/>
    </source>
</evidence>
<dbReference type="InterPro" id="IPR020889">
    <property type="entry name" value="LipoPS_assembly_LptD"/>
</dbReference>
<comment type="subunit">
    <text evidence="1">Component of the lipopolysaccharide transport and assembly complex.</text>
</comment>
<name>A0A1I5X1J8_9RHOB</name>
<dbReference type="HAMAP" id="MF_01411">
    <property type="entry name" value="LPS_assembly_LptD"/>
    <property type="match status" value="1"/>
</dbReference>
<gene>
    <name evidence="1" type="primary">lptD</name>
    <name evidence="3" type="ORF">SAMN05421853_10378</name>
</gene>